<keyword evidence="9" id="KW-0482">Metalloprotease</keyword>
<evidence type="ECO:0000256" key="5">
    <source>
        <dbReference type="ARBA" id="ARBA00022723"/>
    </source>
</evidence>
<evidence type="ECO:0000259" key="13">
    <source>
        <dbReference type="Pfam" id="PF01435"/>
    </source>
</evidence>
<evidence type="ECO:0000256" key="1">
    <source>
        <dbReference type="ARBA" id="ARBA00001947"/>
    </source>
</evidence>
<dbReference type="GO" id="GO:0006508">
    <property type="term" value="P:proteolysis"/>
    <property type="evidence" value="ECO:0007669"/>
    <property type="project" value="UniProtKB-KW"/>
</dbReference>
<dbReference type="OrthoDB" id="15218at2"/>
<evidence type="ECO:0000256" key="6">
    <source>
        <dbReference type="ARBA" id="ARBA00022801"/>
    </source>
</evidence>
<protein>
    <submittedName>
        <fullName evidence="14">Peptidase, M48 family</fullName>
    </submittedName>
</protein>
<keyword evidence="5" id="KW-0479">Metal-binding</keyword>
<dbReference type="InterPro" id="IPR001915">
    <property type="entry name" value="Peptidase_M48"/>
</dbReference>
<evidence type="ECO:0000256" key="12">
    <source>
        <dbReference type="SAM" id="Phobius"/>
    </source>
</evidence>
<dbReference type="GO" id="GO:0046872">
    <property type="term" value="F:metal ion binding"/>
    <property type="evidence" value="ECO:0007669"/>
    <property type="project" value="UniProtKB-KW"/>
</dbReference>
<keyword evidence="2" id="KW-1003">Cell membrane</keyword>
<evidence type="ECO:0000256" key="3">
    <source>
        <dbReference type="ARBA" id="ARBA00022670"/>
    </source>
</evidence>
<keyword evidence="6" id="KW-0378">Hydrolase</keyword>
<sequence length="661" mass="71732">MNDFFARQENARRNTGRLLFLFALAVIAVVLGVYLVVALSLWFHEFKHGRSASLWHAQAFFWSSAVSLSFIAAISIWKMMELREGGAALAKALGARLVIPQTNEPRERLLRNVMEEMAIASGIPVPDLYLMEHERGINAFAAGFGTSDAVICVTRGAVELLSRDELQGVMAHEFSHILNGDILLNLRLLCWLGGIQAVGQTGRAMLEGMRHNRGRGGGAILLAGFALYTIGYLGHFLAQLIKCAVSRQREYLADASAVQFSRNPGGLAGALKKIGGLATGSQLVHPRSGEMSHMFFSNGISDAWLAALDTHPPLKERIRLLEPRFNGIYPKVTPLPVPVEEAKHLLKRPPQPKPVQEYSGAAVNALLNSVGEPMQQHLDLAGRLLSELPAPLLAATHDPVAARAVIYCLLLNSDQETRKRQMEAVATLEGDHLAQEVTRIAPDLQFLPPQARLPLLDLSLPALRRLNAEEFARLQKTADALAAADRRLSVFELALRHLMQRHLQPHFFPSPLRTVQIYGVRGVQKECSCILSTMARVGNKDEGAAAEAFAKGVCLLNEPKAEFAFLPGAECSSKALTAALSALDGASPLIKRKLLGACLECMVHDQVVNVDEVELFRAVADAIGCPVPPWLSFPVPPAGTALQAQFSPGAEPRSDSAAGEP</sequence>
<evidence type="ECO:0000256" key="8">
    <source>
        <dbReference type="ARBA" id="ARBA00022989"/>
    </source>
</evidence>
<dbReference type="eggNOG" id="COG0501">
    <property type="taxonomic scope" value="Bacteria"/>
</dbReference>
<proteinExistence type="predicted"/>
<evidence type="ECO:0000313" key="15">
    <source>
        <dbReference type="Proteomes" id="UP000008825"/>
    </source>
</evidence>
<dbReference type="EMBL" id="CP001124">
    <property type="protein sequence ID" value="ACH39488.1"/>
    <property type="molecule type" value="Genomic_DNA"/>
</dbReference>
<dbReference type="PANTHER" id="PTHR43221:SF2">
    <property type="entry name" value="PROTEASE HTPX HOMOLOG"/>
    <property type="match status" value="1"/>
</dbReference>
<evidence type="ECO:0000256" key="9">
    <source>
        <dbReference type="ARBA" id="ARBA00023049"/>
    </source>
</evidence>
<keyword evidence="4 12" id="KW-0812">Transmembrane</keyword>
<feature type="domain" description="Peptidase M48" evidence="13">
    <location>
        <begin position="106"/>
        <end position="322"/>
    </location>
</feature>
<accession>B5EG23</accession>
<gene>
    <name evidence="14" type="ordered locus">Gbem_2480</name>
</gene>
<name>B5EG23_CITBB</name>
<keyword evidence="15" id="KW-1185">Reference proteome</keyword>
<keyword evidence="7" id="KW-0862">Zinc</keyword>
<keyword evidence="8 12" id="KW-1133">Transmembrane helix</keyword>
<dbReference type="Pfam" id="PF01435">
    <property type="entry name" value="Peptidase_M48"/>
    <property type="match status" value="1"/>
</dbReference>
<dbReference type="CDD" id="cd07340">
    <property type="entry name" value="M48B_Htpx_like"/>
    <property type="match status" value="1"/>
</dbReference>
<feature type="transmembrane region" description="Helical" evidence="12">
    <location>
        <begin position="219"/>
        <end position="238"/>
    </location>
</feature>
<dbReference type="Gene3D" id="3.30.2010.10">
    <property type="entry name" value="Metalloproteases ('zincins'), catalytic domain"/>
    <property type="match status" value="1"/>
</dbReference>
<feature type="region of interest" description="Disordered" evidence="11">
    <location>
        <begin position="642"/>
        <end position="661"/>
    </location>
</feature>
<organism evidence="14 15">
    <name type="scientific">Citrifermentans bemidjiense (strain ATCC BAA-1014 / DSM 16622 / JCM 12645 / Bem)</name>
    <name type="common">Geobacter bemidjiensis</name>
    <dbReference type="NCBI Taxonomy" id="404380"/>
    <lineage>
        <taxon>Bacteria</taxon>
        <taxon>Pseudomonadati</taxon>
        <taxon>Thermodesulfobacteriota</taxon>
        <taxon>Desulfuromonadia</taxon>
        <taxon>Geobacterales</taxon>
        <taxon>Geobacteraceae</taxon>
        <taxon>Citrifermentans</taxon>
    </lineage>
</organism>
<evidence type="ECO:0000256" key="7">
    <source>
        <dbReference type="ARBA" id="ARBA00022833"/>
    </source>
</evidence>
<reference evidence="14 15" key="1">
    <citation type="submission" date="2008-07" db="EMBL/GenBank/DDBJ databases">
        <title>Complete sequence of Geobacter bemidjiensis BEM.</title>
        <authorList>
            <consortium name="US DOE Joint Genome Institute"/>
            <person name="Lucas S."/>
            <person name="Copeland A."/>
            <person name="Lapidus A."/>
            <person name="Glavina del Rio T."/>
            <person name="Dalin E."/>
            <person name="Tice H."/>
            <person name="Bruce D."/>
            <person name="Goodwin L."/>
            <person name="Pitluck S."/>
            <person name="Kiss H."/>
            <person name="Brettin T."/>
            <person name="Detter J.C."/>
            <person name="Han C."/>
            <person name="Kuske C.R."/>
            <person name="Schmutz J."/>
            <person name="Larimer F."/>
            <person name="Land M."/>
            <person name="Hauser L."/>
            <person name="Kyrpides N."/>
            <person name="Lykidis A."/>
            <person name="Lovley D."/>
            <person name="Richardson P."/>
        </authorList>
    </citation>
    <scope>NUCLEOTIDE SEQUENCE [LARGE SCALE GENOMIC DNA]</scope>
    <source>
        <strain evidence="15">ATCC BAA-1014 / DSM 16622 / JCM 12645 / Bem</strain>
    </source>
</reference>
<dbReference type="KEGG" id="gbm:Gbem_2480"/>
<dbReference type="AlphaFoldDB" id="B5EG23"/>
<dbReference type="GO" id="GO:0004222">
    <property type="term" value="F:metalloendopeptidase activity"/>
    <property type="evidence" value="ECO:0007669"/>
    <property type="project" value="InterPro"/>
</dbReference>
<feature type="transmembrane region" description="Helical" evidence="12">
    <location>
        <begin position="20"/>
        <end position="43"/>
    </location>
</feature>
<dbReference type="PANTHER" id="PTHR43221">
    <property type="entry name" value="PROTEASE HTPX"/>
    <property type="match status" value="1"/>
</dbReference>
<dbReference type="STRING" id="404380.Gbem_2480"/>
<dbReference type="InterPro" id="IPR050083">
    <property type="entry name" value="HtpX_protease"/>
</dbReference>
<evidence type="ECO:0000256" key="10">
    <source>
        <dbReference type="ARBA" id="ARBA00023136"/>
    </source>
</evidence>
<dbReference type="RefSeq" id="WP_012530911.1">
    <property type="nucleotide sequence ID" value="NC_011146.1"/>
</dbReference>
<keyword evidence="10 12" id="KW-0472">Membrane</keyword>
<feature type="transmembrane region" description="Helical" evidence="12">
    <location>
        <begin position="55"/>
        <end position="77"/>
    </location>
</feature>
<reference evidence="14 15" key="2">
    <citation type="journal article" date="2010" name="BMC Genomics">
        <title>The genome of Geobacter bemidjiensis, exemplar for the subsurface clade of Geobacter species that predominate in Fe(III)-reducing subsurface environments.</title>
        <authorList>
            <person name="Aklujkar M."/>
            <person name="Young N.D."/>
            <person name="Holmes D."/>
            <person name="Chavan M."/>
            <person name="Risso C."/>
            <person name="Kiss H.E."/>
            <person name="Han C.S."/>
            <person name="Land M.L."/>
            <person name="Lovley D.R."/>
        </authorList>
    </citation>
    <scope>NUCLEOTIDE SEQUENCE [LARGE SCALE GENOMIC DNA]</scope>
    <source>
        <strain evidence="15">ATCC BAA-1014 / DSM 16622 / JCM 12645 / Bem</strain>
    </source>
</reference>
<evidence type="ECO:0000256" key="2">
    <source>
        <dbReference type="ARBA" id="ARBA00022475"/>
    </source>
</evidence>
<evidence type="ECO:0000256" key="4">
    <source>
        <dbReference type="ARBA" id="ARBA00022692"/>
    </source>
</evidence>
<comment type="cofactor">
    <cofactor evidence="1">
        <name>Zn(2+)</name>
        <dbReference type="ChEBI" id="CHEBI:29105"/>
    </cofactor>
</comment>
<dbReference type="Proteomes" id="UP000008825">
    <property type="component" value="Chromosome"/>
</dbReference>
<evidence type="ECO:0000256" key="11">
    <source>
        <dbReference type="SAM" id="MobiDB-lite"/>
    </source>
</evidence>
<evidence type="ECO:0000313" key="14">
    <source>
        <dbReference type="EMBL" id="ACH39488.1"/>
    </source>
</evidence>
<dbReference type="HOGENOM" id="CLU_024494_0_0_7"/>
<keyword evidence="3" id="KW-0645">Protease</keyword>